<feature type="chain" id="PRO_5014438280" evidence="2">
    <location>
        <begin position="17"/>
        <end position="460"/>
    </location>
</feature>
<feature type="transmembrane region" description="Helical" evidence="1">
    <location>
        <begin position="45"/>
        <end position="65"/>
    </location>
</feature>
<reference evidence="3 4" key="1">
    <citation type="submission" date="2016-04" db="EMBL/GenBank/DDBJ databases">
        <title>A degradative enzymes factory behind the ericoid mycorrhizal symbiosis.</title>
        <authorList>
            <consortium name="DOE Joint Genome Institute"/>
            <person name="Martino E."/>
            <person name="Morin E."/>
            <person name="Grelet G."/>
            <person name="Kuo A."/>
            <person name="Kohler A."/>
            <person name="Daghino S."/>
            <person name="Barry K."/>
            <person name="Choi C."/>
            <person name="Cichocki N."/>
            <person name="Clum A."/>
            <person name="Copeland A."/>
            <person name="Hainaut M."/>
            <person name="Haridas S."/>
            <person name="Labutti K."/>
            <person name="Lindquist E."/>
            <person name="Lipzen A."/>
            <person name="Khouja H.-R."/>
            <person name="Murat C."/>
            <person name="Ohm R."/>
            <person name="Olson A."/>
            <person name="Spatafora J."/>
            <person name="Veneault-Fourrey C."/>
            <person name="Henrissat B."/>
            <person name="Grigoriev I."/>
            <person name="Martin F."/>
            <person name="Perotto S."/>
        </authorList>
    </citation>
    <scope>NUCLEOTIDE SEQUENCE [LARGE SCALE GENOMIC DNA]</scope>
    <source>
        <strain evidence="3 4">F</strain>
    </source>
</reference>
<feature type="signal peptide" evidence="2">
    <location>
        <begin position="1"/>
        <end position="16"/>
    </location>
</feature>
<keyword evidence="1" id="KW-1133">Transmembrane helix</keyword>
<evidence type="ECO:0000256" key="1">
    <source>
        <dbReference type="SAM" id="Phobius"/>
    </source>
</evidence>
<feature type="transmembrane region" description="Helical" evidence="1">
    <location>
        <begin position="319"/>
        <end position="337"/>
    </location>
</feature>
<organism evidence="3 4">
    <name type="scientific">Hyaloscypha variabilis (strain UAMH 11265 / GT02V1 / F)</name>
    <name type="common">Meliniomyces variabilis</name>
    <dbReference type="NCBI Taxonomy" id="1149755"/>
    <lineage>
        <taxon>Eukaryota</taxon>
        <taxon>Fungi</taxon>
        <taxon>Dikarya</taxon>
        <taxon>Ascomycota</taxon>
        <taxon>Pezizomycotina</taxon>
        <taxon>Leotiomycetes</taxon>
        <taxon>Helotiales</taxon>
        <taxon>Hyaloscyphaceae</taxon>
        <taxon>Hyaloscypha</taxon>
        <taxon>Hyaloscypha variabilis</taxon>
    </lineage>
</organism>
<evidence type="ECO:0000256" key="2">
    <source>
        <dbReference type="SAM" id="SignalP"/>
    </source>
</evidence>
<feature type="transmembrane region" description="Helical" evidence="1">
    <location>
        <begin position="227"/>
        <end position="247"/>
    </location>
</feature>
<keyword evidence="1" id="KW-0472">Membrane</keyword>
<dbReference type="PANTHER" id="PTHR35043">
    <property type="entry name" value="TRANSCRIPTION FACTOR DOMAIN-CONTAINING PROTEIN"/>
    <property type="match status" value="1"/>
</dbReference>
<dbReference type="STRING" id="1149755.A0A2J6RWU3"/>
<keyword evidence="2" id="KW-0732">Signal</keyword>
<sequence length="460" mass="51438">MSHIIVLFSLLAIASAYTTFETTCTHPSTPINYVSSVDARGTMDILWSCLFTILACTWTVLHLNVPEQREDRDPGWKGNIKWMIKRGLTSTTWMLITIAAPEVLISKYIGDLASAKADLQKMKKFADDDEVPWTLSHAFLANMGGFAVRWWVPKPPNTPMLMHLVTEDIFDLRRNGCLPRLPYLSPEELDDHNKSDSLIRVIAIIQIVWSVIQILARAARHLAISQLEIAVLAFAACAVVMYGLNWYKPKGVQVPITILQYRDNGPNSMQATIHSTKGRKSGGLRDLFLSLTLGLFDKQSLGGAIPNLSVIGNNESLEALGLALGCLVFGGIHLAAWNFQFPTKVEQVLWWVASLWCTFSILILFALGVVYHYIDIHVQIISLIIGIIILSLPIVYILARLYLLVEIFRTLCFLPESAFVATKLSWGAAGWVAFPPFRLHLCELPVMLLYEDPRSSLVFS</sequence>
<evidence type="ECO:0000313" key="4">
    <source>
        <dbReference type="Proteomes" id="UP000235786"/>
    </source>
</evidence>
<name>A0A2J6RWU3_HYAVF</name>
<dbReference type="Proteomes" id="UP000235786">
    <property type="component" value="Unassembled WGS sequence"/>
</dbReference>
<accession>A0A2J6RWU3</accession>
<gene>
    <name evidence="3" type="ORF">L207DRAFT_552894</name>
</gene>
<feature type="transmembrane region" description="Helical" evidence="1">
    <location>
        <begin position="197"/>
        <end position="215"/>
    </location>
</feature>
<feature type="transmembrane region" description="Helical" evidence="1">
    <location>
        <begin position="131"/>
        <end position="152"/>
    </location>
</feature>
<keyword evidence="1" id="KW-0812">Transmembrane</keyword>
<feature type="transmembrane region" description="Helical" evidence="1">
    <location>
        <begin position="380"/>
        <end position="399"/>
    </location>
</feature>
<keyword evidence="4" id="KW-1185">Reference proteome</keyword>
<protein>
    <submittedName>
        <fullName evidence="3">Uncharacterized protein</fullName>
    </submittedName>
</protein>
<evidence type="ECO:0000313" key="3">
    <source>
        <dbReference type="EMBL" id="PMD42976.1"/>
    </source>
</evidence>
<dbReference type="OrthoDB" id="3061561at2759"/>
<dbReference type="PANTHER" id="PTHR35043:SF7">
    <property type="entry name" value="TRANSCRIPTION FACTOR DOMAIN-CONTAINING PROTEIN"/>
    <property type="match status" value="1"/>
</dbReference>
<dbReference type="EMBL" id="KZ613942">
    <property type="protein sequence ID" value="PMD42976.1"/>
    <property type="molecule type" value="Genomic_DNA"/>
</dbReference>
<feature type="transmembrane region" description="Helical" evidence="1">
    <location>
        <begin position="349"/>
        <end position="374"/>
    </location>
</feature>
<proteinExistence type="predicted"/>
<dbReference type="AlphaFoldDB" id="A0A2J6RWU3"/>